<reference evidence="2 3" key="1">
    <citation type="submission" date="2015-05" db="EMBL/GenBank/DDBJ databases">
        <title>Distinctive expansion of gene families associated with plant cell wall degradation and secondary metabolism in the genomes of grapevine trunk pathogens.</title>
        <authorList>
            <person name="Lawrence D.P."/>
            <person name="Travadon R."/>
            <person name="Rolshausen P.E."/>
            <person name="Baumgartner K."/>
        </authorList>
    </citation>
    <scope>NUCLEOTIDE SEQUENCE [LARGE SCALE GENOMIC DNA]</scope>
    <source>
        <strain evidence="2">DA912</strain>
    </source>
</reference>
<gene>
    <name evidence="2" type="ORF">UCDDA912_g01127</name>
</gene>
<dbReference type="SUPFAM" id="SSF54928">
    <property type="entry name" value="RNA-binding domain, RBD"/>
    <property type="match status" value="1"/>
</dbReference>
<evidence type="ECO:0000313" key="2">
    <source>
        <dbReference type="EMBL" id="KKY38866.1"/>
    </source>
</evidence>
<feature type="region of interest" description="Disordered" evidence="1">
    <location>
        <begin position="174"/>
        <end position="203"/>
    </location>
</feature>
<keyword evidence="3" id="KW-1185">Reference proteome</keyword>
<name>A0A0G2FXV7_9PEZI</name>
<dbReference type="CDD" id="cd12261">
    <property type="entry name" value="RRM1_3_MRN1"/>
    <property type="match status" value="1"/>
</dbReference>
<proteinExistence type="predicted"/>
<reference evidence="2 3" key="2">
    <citation type="submission" date="2015-05" db="EMBL/GenBank/DDBJ databases">
        <authorList>
            <person name="Morales-Cruz A."/>
            <person name="Amrine K.C."/>
            <person name="Cantu D."/>
        </authorList>
    </citation>
    <scope>NUCLEOTIDE SEQUENCE [LARGE SCALE GENOMIC DNA]</scope>
    <source>
        <strain evidence="2">DA912</strain>
    </source>
</reference>
<dbReference type="STRING" id="1214573.A0A0G2FXV7"/>
<evidence type="ECO:0000313" key="3">
    <source>
        <dbReference type="Proteomes" id="UP000034680"/>
    </source>
</evidence>
<feature type="compositionally biased region" description="Polar residues" evidence="1">
    <location>
        <begin position="179"/>
        <end position="203"/>
    </location>
</feature>
<protein>
    <submittedName>
        <fullName evidence="2">Putative rna recognition motif containing protein</fullName>
    </submittedName>
</protein>
<dbReference type="OrthoDB" id="2935572at2759"/>
<accession>A0A0G2FXV7</accession>
<comment type="caution">
    <text evidence="2">The sequence shown here is derived from an EMBL/GenBank/DDBJ whole genome shotgun (WGS) entry which is preliminary data.</text>
</comment>
<sequence length="233" mass="26198">MRPHYERQCARSILLSKLPDNTTHADITETVRGGQLLDIYLRSNDRTAAVSFLLAADARAFYDHVKRHDLYINHKRVDVRWNDRQFILPGHVASKVGIGATRNLVIRRCDPGFTEQGIKDDLEHIHNLVVIKVEFLGGSCYIKTNSVHNAMFARSCMMSRAKYKGSKIDWDVDECDQPFSPTSQPKPRHQAPTNSRTNGGAMTNRFNLLDIDDDGDALSSPEFGAAKKTMLAA</sequence>
<dbReference type="EMBL" id="LCUC01000045">
    <property type="protein sequence ID" value="KKY38866.1"/>
    <property type="molecule type" value="Genomic_DNA"/>
</dbReference>
<dbReference type="InterPro" id="IPR035979">
    <property type="entry name" value="RBD_domain_sf"/>
</dbReference>
<evidence type="ECO:0000256" key="1">
    <source>
        <dbReference type="SAM" id="MobiDB-lite"/>
    </source>
</evidence>
<dbReference type="Proteomes" id="UP000034680">
    <property type="component" value="Unassembled WGS sequence"/>
</dbReference>
<dbReference type="AlphaFoldDB" id="A0A0G2FXV7"/>
<organism evidence="2 3">
    <name type="scientific">Diaporthe ampelina</name>
    <dbReference type="NCBI Taxonomy" id="1214573"/>
    <lineage>
        <taxon>Eukaryota</taxon>
        <taxon>Fungi</taxon>
        <taxon>Dikarya</taxon>
        <taxon>Ascomycota</taxon>
        <taxon>Pezizomycotina</taxon>
        <taxon>Sordariomycetes</taxon>
        <taxon>Sordariomycetidae</taxon>
        <taxon>Diaporthales</taxon>
        <taxon>Diaporthaceae</taxon>
        <taxon>Diaporthe</taxon>
    </lineage>
</organism>
<dbReference type="GO" id="GO:0003676">
    <property type="term" value="F:nucleic acid binding"/>
    <property type="evidence" value="ECO:0007669"/>
    <property type="project" value="InterPro"/>
</dbReference>